<keyword evidence="8" id="KW-1185">Reference proteome</keyword>
<accession>A0A272EVZ6</accession>
<evidence type="ECO:0000256" key="2">
    <source>
        <dbReference type="ARBA" id="ARBA00023125"/>
    </source>
</evidence>
<protein>
    <submittedName>
        <fullName evidence="6">MarR family transcriptional regulator</fullName>
    </submittedName>
</protein>
<keyword evidence="3" id="KW-0804">Transcription</keyword>
<dbReference type="EMBL" id="NMRN01000008">
    <property type="protein sequence ID" value="PAS94288.1"/>
    <property type="molecule type" value="Genomic_DNA"/>
</dbReference>
<dbReference type="GO" id="GO:0003700">
    <property type="term" value="F:DNA-binding transcription factor activity"/>
    <property type="evidence" value="ECO:0007669"/>
    <property type="project" value="InterPro"/>
</dbReference>
<dbReference type="Gene3D" id="1.10.10.10">
    <property type="entry name" value="Winged helix-like DNA-binding domain superfamily/Winged helix DNA-binding domain"/>
    <property type="match status" value="1"/>
</dbReference>
<dbReference type="PROSITE" id="PS50995">
    <property type="entry name" value="HTH_MARR_2"/>
    <property type="match status" value="1"/>
</dbReference>
<name>A0A272EVZ6_9RHOO</name>
<evidence type="ECO:0000313" key="6">
    <source>
        <dbReference type="EMBL" id="PAS94288.1"/>
    </source>
</evidence>
<evidence type="ECO:0000313" key="5">
    <source>
        <dbReference type="EMBL" id="KAF7599518.1"/>
    </source>
</evidence>
<dbReference type="InterPro" id="IPR036390">
    <property type="entry name" value="WH_DNA-bd_sf"/>
</dbReference>
<reference evidence="6 7" key="2">
    <citation type="submission" date="2017-07" db="EMBL/GenBank/DDBJ databases">
        <title>Candidatus Dactylopiibacterium carminicum, a nitrogen-fixing symbiont of the cochineal insect Dactylopius coccus and Dactylopius opuntiae (Hemiptera: Coccoidea: Dactylopiidae).</title>
        <authorList>
            <person name="Vera A."/>
        </authorList>
    </citation>
    <scope>NUCLEOTIDE SEQUENCE [LARGE SCALE GENOMIC DNA]</scope>
    <source>
        <strain evidence="6 7">NFDCM</strain>
    </source>
</reference>
<reference evidence="5 8" key="1">
    <citation type="submission" date="2016-08" db="EMBL/GenBank/DDBJ databases">
        <title>Candidatus Dactylopiibacterium carminicum genome sequence.</title>
        <authorList>
            <person name="Ramirez-Puebla S.T."/>
            <person name="Ormeno-Orrillo E."/>
            <person name="Vera-Ponce De Leon A."/>
            <person name="Luis L."/>
            <person name="Sanchez-Flores A."/>
            <person name="Monica R."/>
            <person name="Martinez-Romero E."/>
        </authorList>
    </citation>
    <scope>NUCLEOTIDE SEQUENCE [LARGE SCALE GENOMIC DNA]</scope>
    <source>
        <strain evidence="5">END1</strain>
    </source>
</reference>
<dbReference type="RefSeq" id="WP_095524293.1">
    <property type="nucleotide sequence ID" value="NZ_MDUX01000019.1"/>
</dbReference>
<dbReference type="Proteomes" id="UP000216107">
    <property type="component" value="Unassembled WGS sequence"/>
</dbReference>
<dbReference type="OrthoDB" id="6195716at2"/>
<feature type="domain" description="HTH marR-type" evidence="4">
    <location>
        <begin position="22"/>
        <end position="154"/>
    </location>
</feature>
<proteinExistence type="predicted"/>
<dbReference type="PANTHER" id="PTHR42756:SF1">
    <property type="entry name" value="TRANSCRIPTIONAL REPRESSOR OF EMRAB OPERON"/>
    <property type="match status" value="1"/>
</dbReference>
<evidence type="ECO:0000259" key="4">
    <source>
        <dbReference type="PROSITE" id="PS50995"/>
    </source>
</evidence>
<evidence type="ECO:0000256" key="1">
    <source>
        <dbReference type="ARBA" id="ARBA00023015"/>
    </source>
</evidence>
<dbReference type="InterPro" id="IPR023187">
    <property type="entry name" value="Tscrpt_reg_MarR-type_CS"/>
</dbReference>
<evidence type="ECO:0000313" key="8">
    <source>
        <dbReference type="Proteomes" id="UP000623509"/>
    </source>
</evidence>
<dbReference type="PRINTS" id="PR00598">
    <property type="entry name" value="HTHMARR"/>
</dbReference>
<keyword evidence="1" id="KW-0805">Transcription regulation</keyword>
<gene>
    <name evidence="5" type="ORF">BGI27_07540</name>
    <name evidence="6" type="ORF">CGU29_04570</name>
</gene>
<dbReference type="EMBL" id="MDUX01000019">
    <property type="protein sequence ID" value="KAF7599518.1"/>
    <property type="molecule type" value="Genomic_DNA"/>
</dbReference>
<evidence type="ECO:0000313" key="7">
    <source>
        <dbReference type="Proteomes" id="UP000216107"/>
    </source>
</evidence>
<dbReference type="SMART" id="SM00347">
    <property type="entry name" value="HTH_MARR"/>
    <property type="match status" value="1"/>
</dbReference>
<evidence type="ECO:0000256" key="3">
    <source>
        <dbReference type="ARBA" id="ARBA00023163"/>
    </source>
</evidence>
<dbReference type="PANTHER" id="PTHR42756">
    <property type="entry name" value="TRANSCRIPTIONAL REGULATOR, MARR"/>
    <property type="match status" value="1"/>
</dbReference>
<dbReference type="Pfam" id="PF01047">
    <property type="entry name" value="MarR"/>
    <property type="match status" value="1"/>
</dbReference>
<dbReference type="SUPFAM" id="SSF46785">
    <property type="entry name" value="Winged helix' DNA-binding domain"/>
    <property type="match status" value="1"/>
</dbReference>
<dbReference type="AlphaFoldDB" id="A0A272EVZ6"/>
<dbReference type="InterPro" id="IPR000835">
    <property type="entry name" value="HTH_MarR-typ"/>
</dbReference>
<dbReference type="Proteomes" id="UP000623509">
    <property type="component" value="Unassembled WGS sequence"/>
</dbReference>
<keyword evidence="2" id="KW-0238">DNA-binding</keyword>
<organism evidence="6 7">
    <name type="scientific">Candidatus Dactylopiibacterium carminicum</name>
    <dbReference type="NCBI Taxonomy" id="857335"/>
    <lineage>
        <taxon>Bacteria</taxon>
        <taxon>Pseudomonadati</taxon>
        <taxon>Pseudomonadota</taxon>
        <taxon>Betaproteobacteria</taxon>
        <taxon>Rhodocyclales</taxon>
        <taxon>Rhodocyclaceae</taxon>
        <taxon>Candidatus Dactylopiibacterium</taxon>
    </lineage>
</organism>
<dbReference type="InterPro" id="IPR036388">
    <property type="entry name" value="WH-like_DNA-bd_sf"/>
</dbReference>
<comment type="caution">
    <text evidence="6">The sequence shown here is derived from an EMBL/GenBank/DDBJ whole genome shotgun (WGS) entry which is preliminary data.</text>
</comment>
<dbReference type="PROSITE" id="PS01117">
    <property type="entry name" value="HTH_MARR_1"/>
    <property type="match status" value="1"/>
</dbReference>
<sequence length="157" mass="17926">MTEKPHHDPDPIHYEASTYRMDESIGLLLSRLKSAFVAALDQELQGLDLTAPQWVTLMRIANHCGGTATDLCRDFPYDSGSMTRMLDRLEEKGFIHRERSTEDRRVVQIRLTEQGEALLPQLREKGAAMHNRHLKGFTREEVAQLKSLLRRMLANAG</sequence>
<dbReference type="GO" id="GO:0003677">
    <property type="term" value="F:DNA binding"/>
    <property type="evidence" value="ECO:0007669"/>
    <property type="project" value="UniProtKB-KW"/>
</dbReference>